<feature type="domain" description="Rhodopsin" evidence="8">
    <location>
        <begin position="22"/>
        <end position="273"/>
    </location>
</feature>
<dbReference type="PANTHER" id="PTHR33048">
    <property type="entry name" value="PTH11-LIKE INTEGRAL MEMBRANE PROTEIN (AFU_ORTHOLOGUE AFUA_5G11245)"/>
    <property type="match status" value="1"/>
</dbReference>
<dbReference type="OrthoDB" id="2988756at2759"/>
<dbReference type="GO" id="GO:0016020">
    <property type="term" value="C:membrane"/>
    <property type="evidence" value="ECO:0007669"/>
    <property type="project" value="UniProtKB-SubCell"/>
</dbReference>
<reference evidence="9" key="1">
    <citation type="journal article" date="2020" name="Stud. Mycol.">
        <title>101 Dothideomycetes genomes: a test case for predicting lifestyles and emergence of pathogens.</title>
        <authorList>
            <person name="Haridas S."/>
            <person name="Albert R."/>
            <person name="Binder M."/>
            <person name="Bloem J."/>
            <person name="Labutti K."/>
            <person name="Salamov A."/>
            <person name="Andreopoulos B."/>
            <person name="Baker S."/>
            <person name="Barry K."/>
            <person name="Bills G."/>
            <person name="Bluhm B."/>
            <person name="Cannon C."/>
            <person name="Castanera R."/>
            <person name="Culley D."/>
            <person name="Daum C."/>
            <person name="Ezra D."/>
            <person name="Gonzalez J."/>
            <person name="Henrissat B."/>
            <person name="Kuo A."/>
            <person name="Liang C."/>
            <person name="Lipzen A."/>
            <person name="Lutzoni F."/>
            <person name="Magnuson J."/>
            <person name="Mondo S."/>
            <person name="Nolan M."/>
            <person name="Ohm R."/>
            <person name="Pangilinan J."/>
            <person name="Park H.-J."/>
            <person name="Ramirez L."/>
            <person name="Alfaro M."/>
            <person name="Sun H."/>
            <person name="Tritt A."/>
            <person name="Yoshinaga Y."/>
            <person name="Zwiers L.-H."/>
            <person name="Turgeon B."/>
            <person name="Goodwin S."/>
            <person name="Spatafora J."/>
            <person name="Crous P."/>
            <person name="Grigoriev I."/>
        </authorList>
    </citation>
    <scope>NUCLEOTIDE SEQUENCE</scope>
    <source>
        <strain evidence="9">CBS 109.77</strain>
    </source>
</reference>
<dbReference type="Proteomes" id="UP000799757">
    <property type="component" value="Unassembled WGS sequence"/>
</dbReference>
<comment type="subcellular location">
    <subcellularLocation>
        <location evidence="1">Membrane</location>
        <topology evidence="1">Multi-pass membrane protein</topology>
    </subcellularLocation>
</comment>
<feature type="transmembrane region" description="Helical" evidence="7">
    <location>
        <begin position="130"/>
        <end position="152"/>
    </location>
</feature>
<keyword evidence="10" id="KW-1185">Reference proteome</keyword>
<accession>A0A6A6X1W4</accession>
<feature type="compositionally biased region" description="Polar residues" evidence="6">
    <location>
        <begin position="295"/>
        <end position="314"/>
    </location>
</feature>
<evidence type="ECO:0000256" key="2">
    <source>
        <dbReference type="ARBA" id="ARBA00022692"/>
    </source>
</evidence>
<proteinExistence type="inferred from homology"/>
<keyword evidence="2 7" id="KW-0812">Transmembrane</keyword>
<feature type="transmembrane region" description="Helical" evidence="7">
    <location>
        <begin position="215"/>
        <end position="238"/>
    </location>
</feature>
<feature type="region of interest" description="Disordered" evidence="6">
    <location>
        <begin position="295"/>
        <end position="334"/>
    </location>
</feature>
<organism evidence="9 10">
    <name type="scientific">Melanomma pulvis-pyrius CBS 109.77</name>
    <dbReference type="NCBI Taxonomy" id="1314802"/>
    <lineage>
        <taxon>Eukaryota</taxon>
        <taxon>Fungi</taxon>
        <taxon>Dikarya</taxon>
        <taxon>Ascomycota</taxon>
        <taxon>Pezizomycotina</taxon>
        <taxon>Dothideomycetes</taxon>
        <taxon>Pleosporomycetidae</taxon>
        <taxon>Pleosporales</taxon>
        <taxon>Melanommataceae</taxon>
        <taxon>Melanomma</taxon>
    </lineage>
</organism>
<evidence type="ECO:0000256" key="1">
    <source>
        <dbReference type="ARBA" id="ARBA00004141"/>
    </source>
</evidence>
<protein>
    <recommendedName>
        <fullName evidence="8">Rhodopsin domain-containing protein</fullName>
    </recommendedName>
</protein>
<evidence type="ECO:0000256" key="4">
    <source>
        <dbReference type="ARBA" id="ARBA00023136"/>
    </source>
</evidence>
<feature type="transmembrane region" description="Helical" evidence="7">
    <location>
        <begin position="97"/>
        <end position="118"/>
    </location>
</feature>
<feature type="transmembrane region" description="Helical" evidence="7">
    <location>
        <begin position="182"/>
        <end position="203"/>
    </location>
</feature>
<evidence type="ECO:0000259" key="8">
    <source>
        <dbReference type="Pfam" id="PF20684"/>
    </source>
</evidence>
<name>A0A6A6X1W4_9PLEO</name>
<feature type="non-terminal residue" evidence="9">
    <location>
        <position position="414"/>
    </location>
</feature>
<comment type="similarity">
    <text evidence="5">Belongs to the SAT4 family.</text>
</comment>
<evidence type="ECO:0000256" key="3">
    <source>
        <dbReference type="ARBA" id="ARBA00022989"/>
    </source>
</evidence>
<feature type="transmembrane region" description="Helical" evidence="7">
    <location>
        <begin position="6"/>
        <end position="26"/>
    </location>
</feature>
<evidence type="ECO:0000256" key="6">
    <source>
        <dbReference type="SAM" id="MobiDB-lite"/>
    </source>
</evidence>
<evidence type="ECO:0000313" key="9">
    <source>
        <dbReference type="EMBL" id="KAF2790144.1"/>
    </source>
</evidence>
<sequence length="414" mass="45992">MAENFLAEAWSELALALVAIGLRVYFRITQVGVRKLGWDDLLMVCAGLVYTCETTAAHYVGVWKGLANNNITPEGRATLDPKSQEWQFRVNGSKTHIIGWVCYTALFWLLKCCWTIYYSRMTDGVRKMDIRIKLAWLFIGVTYIAAVCMIFFKCWPLHRQWQINPDPGNNCQPGFSKLQVSFVMAINTATDLYLMAIPIPIIYKARLDTKRKISLIILFSGGWIVIIFGILRCVTLVTVGANEPSESGQWSVRESFVAVLVSNAPMVFPLFKRWFYSISGLTSSGFKSNNANSYPLESNNKNSKGYTPSGSQAHSRSKKGRNFQHPLSIPNDTAWGSDEAIVKVEQDGKKVVVGEMGKTAGSEGSNESLETVREEVVGAKSHNTVDITSQAGKGVHTFGQGDIVMTREWGISEG</sequence>
<keyword evidence="4 7" id="KW-0472">Membrane</keyword>
<evidence type="ECO:0000256" key="7">
    <source>
        <dbReference type="SAM" id="Phobius"/>
    </source>
</evidence>
<dbReference type="InterPro" id="IPR049326">
    <property type="entry name" value="Rhodopsin_dom_fungi"/>
</dbReference>
<dbReference type="Pfam" id="PF20684">
    <property type="entry name" value="Fung_rhodopsin"/>
    <property type="match status" value="1"/>
</dbReference>
<feature type="transmembrane region" description="Helical" evidence="7">
    <location>
        <begin position="38"/>
        <end position="60"/>
    </location>
</feature>
<dbReference type="PANTHER" id="PTHR33048:SF2">
    <property type="entry name" value="SRPK"/>
    <property type="match status" value="1"/>
</dbReference>
<dbReference type="InterPro" id="IPR052337">
    <property type="entry name" value="SAT4-like"/>
</dbReference>
<keyword evidence="3 7" id="KW-1133">Transmembrane helix</keyword>
<evidence type="ECO:0000313" key="10">
    <source>
        <dbReference type="Proteomes" id="UP000799757"/>
    </source>
</evidence>
<gene>
    <name evidence="9" type="ORF">K505DRAFT_283155</name>
</gene>
<dbReference type="EMBL" id="MU002091">
    <property type="protein sequence ID" value="KAF2790144.1"/>
    <property type="molecule type" value="Genomic_DNA"/>
</dbReference>
<dbReference type="AlphaFoldDB" id="A0A6A6X1W4"/>
<evidence type="ECO:0000256" key="5">
    <source>
        <dbReference type="ARBA" id="ARBA00038359"/>
    </source>
</evidence>